<proteinExistence type="predicted"/>
<reference evidence="1" key="1">
    <citation type="journal article" date="2021" name="New Phytol.">
        <title>Evolutionary innovations through gain and loss of genes in the ectomycorrhizal Boletales.</title>
        <authorList>
            <person name="Wu G."/>
            <person name="Miyauchi S."/>
            <person name="Morin E."/>
            <person name="Kuo A."/>
            <person name="Drula E."/>
            <person name="Varga T."/>
            <person name="Kohler A."/>
            <person name="Feng B."/>
            <person name="Cao Y."/>
            <person name="Lipzen A."/>
            <person name="Daum C."/>
            <person name="Hundley H."/>
            <person name="Pangilinan J."/>
            <person name="Johnson J."/>
            <person name="Barry K."/>
            <person name="LaButti K."/>
            <person name="Ng V."/>
            <person name="Ahrendt S."/>
            <person name="Min B."/>
            <person name="Choi I.G."/>
            <person name="Park H."/>
            <person name="Plett J.M."/>
            <person name="Magnuson J."/>
            <person name="Spatafora J.W."/>
            <person name="Nagy L.G."/>
            <person name="Henrissat B."/>
            <person name="Grigoriev I.V."/>
            <person name="Yang Z.L."/>
            <person name="Xu J."/>
            <person name="Martin F.M."/>
        </authorList>
    </citation>
    <scope>NUCLEOTIDE SEQUENCE</scope>
    <source>
        <strain evidence="1">KUC20120723A-06</strain>
    </source>
</reference>
<comment type="caution">
    <text evidence="1">The sequence shown here is derived from an EMBL/GenBank/DDBJ whole genome shotgun (WGS) entry which is preliminary data.</text>
</comment>
<sequence length="141" mass="15590">SYGSGLRKFHLFCDIFSVPESARLPASFAVLHSFALWAVADPGPDDPVLGKYLSAVRAWHIVQGWAPPPDDSQHDRITRSPRGLERLQGSRRRPLRPPITIPMLTALHATLDLTDPFDTCVWAVASCAFFGMMRFGEATVS</sequence>
<evidence type="ECO:0000313" key="2">
    <source>
        <dbReference type="Proteomes" id="UP000790709"/>
    </source>
</evidence>
<accession>A0ACB8BK83</accession>
<feature type="non-terminal residue" evidence="1">
    <location>
        <position position="1"/>
    </location>
</feature>
<keyword evidence="2" id="KW-1185">Reference proteome</keyword>
<gene>
    <name evidence="1" type="ORF">BV22DRAFT_1009482</name>
</gene>
<organism evidence="1 2">
    <name type="scientific">Leucogyrophana mollusca</name>
    <dbReference type="NCBI Taxonomy" id="85980"/>
    <lineage>
        <taxon>Eukaryota</taxon>
        <taxon>Fungi</taxon>
        <taxon>Dikarya</taxon>
        <taxon>Basidiomycota</taxon>
        <taxon>Agaricomycotina</taxon>
        <taxon>Agaricomycetes</taxon>
        <taxon>Agaricomycetidae</taxon>
        <taxon>Boletales</taxon>
        <taxon>Boletales incertae sedis</taxon>
        <taxon>Leucogyrophana</taxon>
    </lineage>
</organism>
<dbReference type="EMBL" id="MU266386">
    <property type="protein sequence ID" value="KAH7926280.1"/>
    <property type="molecule type" value="Genomic_DNA"/>
</dbReference>
<name>A0ACB8BK83_9AGAM</name>
<dbReference type="Proteomes" id="UP000790709">
    <property type="component" value="Unassembled WGS sequence"/>
</dbReference>
<evidence type="ECO:0000313" key="1">
    <source>
        <dbReference type="EMBL" id="KAH7926280.1"/>
    </source>
</evidence>
<protein>
    <submittedName>
        <fullName evidence="1">Uncharacterized protein</fullName>
    </submittedName>
</protein>